<dbReference type="PANTHER" id="PTHR43479:SF11">
    <property type="entry name" value="ACREF_ENVCD OPERON REPRESSOR-RELATED"/>
    <property type="match status" value="1"/>
</dbReference>
<dbReference type="PANTHER" id="PTHR43479">
    <property type="entry name" value="ACREF/ENVCD OPERON REPRESSOR-RELATED"/>
    <property type="match status" value="1"/>
</dbReference>
<reference evidence="4 5" key="1">
    <citation type="submission" date="2019-03" db="EMBL/GenBank/DDBJ databases">
        <title>Genomic Encyclopedia of Archaeal and Bacterial Type Strains, Phase II (KMG-II): from individual species to whole genera.</title>
        <authorList>
            <person name="Goeker M."/>
        </authorList>
    </citation>
    <scope>NUCLEOTIDE SEQUENCE [LARGE SCALE GENOMIC DNA]</scope>
    <source>
        <strain evidence="4 5">DSM 28323</strain>
    </source>
</reference>
<dbReference type="OrthoDB" id="881297at2"/>
<organism evidence="4 5">
    <name type="scientific">Sediminibacterium goheungense</name>
    <dbReference type="NCBI Taxonomy" id="1086393"/>
    <lineage>
        <taxon>Bacteria</taxon>
        <taxon>Pseudomonadati</taxon>
        <taxon>Bacteroidota</taxon>
        <taxon>Chitinophagia</taxon>
        <taxon>Chitinophagales</taxon>
        <taxon>Chitinophagaceae</taxon>
        <taxon>Sediminibacterium</taxon>
    </lineage>
</organism>
<dbReference type="AlphaFoldDB" id="A0A4R6J2C8"/>
<dbReference type="Gene3D" id="1.10.10.60">
    <property type="entry name" value="Homeodomain-like"/>
    <property type="match status" value="1"/>
</dbReference>
<feature type="DNA-binding region" description="H-T-H motif" evidence="2">
    <location>
        <begin position="24"/>
        <end position="43"/>
    </location>
</feature>
<dbReference type="SUPFAM" id="SSF46689">
    <property type="entry name" value="Homeodomain-like"/>
    <property type="match status" value="1"/>
</dbReference>
<dbReference type="Gene3D" id="1.10.357.10">
    <property type="entry name" value="Tetracycline Repressor, domain 2"/>
    <property type="match status" value="1"/>
</dbReference>
<evidence type="ECO:0000313" key="5">
    <source>
        <dbReference type="Proteomes" id="UP000295741"/>
    </source>
</evidence>
<keyword evidence="5" id="KW-1185">Reference proteome</keyword>
<dbReference type="PRINTS" id="PR00455">
    <property type="entry name" value="HTHTETR"/>
</dbReference>
<dbReference type="SUPFAM" id="SSF48498">
    <property type="entry name" value="Tetracyclin repressor-like, C-terminal domain"/>
    <property type="match status" value="1"/>
</dbReference>
<sequence length="204" mass="24218">METQERILTKAHELFMRYGLRSVSMDEIANHLGMSKKTIYQFYTDKDALVEGAIDIEIQRSKKDCVCTRDQSENAIHEIFLALDMVQEMLKHMNPSLMFDLEKYHPKAYKQFLEHKNKFFLEIIRTNLEWGIKEGLYREDINIELLTRFRLVTMFLMFDTLNFPITKFSPGQVITEITDNFLYGLATSKGQKLIQKYKQQRLKK</sequence>
<evidence type="ECO:0000313" key="4">
    <source>
        <dbReference type="EMBL" id="TDO29057.1"/>
    </source>
</evidence>
<dbReference type="InterPro" id="IPR050624">
    <property type="entry name" value="HTH-type_Tx_Regulator"/>
</dbReference>
<proteinExistence type="predicted"/>
<dbReference type="GO" id="GO:0003677">
    <property type="term" value="F:DNA binding"/>
    <property type="evidence" value="ECO:0007669"/>
    <property type="project" value="UniProtKB-UniRule"/>
</dbReference>
<dbReference type="EMBL" id="SNWP01000010">
    <property type="protein sequence ID" value="TDO29057.1"/>
    <property type="molecule type" value="Genomic_DNA"/>
</dbReference>
<gene>
    <name evidence="4" type="ORF">BC659_1139</name>
</gene>
<evidence type="ECO:0000259" key="3">
    <source>
        <dbReference type="PROSITE" id="PS50977"/>
    </source>
</evidence>
<accession>A0A4R6J2C8</accession>
<comment type="caution">
    <text evidence="4">The sequence shown here is derived from an EMBL/GenBank/DDBJ whole genome shotgun (WGS) entry which is preliminary data.</text>
</comment>
<dbReference type="Proteomes" id="UP000295741">
    <property type="component" value="Unassembled WGS sequence"/>
</dbReference>
<keyword evidence="1 2" id="KW-0238">DNA-binding</keyword>
<feature type="domain" description="HTH tetR-type" evidence="3">
    <location>
        <begin position="1"/>
        <end position="61"/>
    </location>
</feature>
<protein>
    <submittedName>
        <fullName evidence="4">TetR family transcriptional regulator</fullName>
    </submittedName>
</protein>
<dbReference type="InterPro" id="IPR009057">
    <property type="entry name" value="Homeodomain-like_sf"/>
</dbReference>
<dbReference type="InterPro" id="IPR001647">
    <property type="entry name" value="HTH_TetR"/>
</dbReference>
<dbReference type="InterPro" id="IPR036271">
    <property type="entry name" value="Tet_transcr_reg_TetR-rel_C_sf"/>
</dbReference>
<dbReference type="RefSeq" id="WP_133473664.1">
    <property type="nucleotide sequence ID" value="NZ_SNWP01000010.1"/>
</dbReference>
<dbReference type="Pfam" id="PF00440">
    <property type="entry name" value="TetR_N"/>
    <property type="match status" value="1"/>
</dbReference>
<name>A0A4R6J2C8_9BACT</name>
<dbReference type="PROSITE" id="PS50977">
    <property type="entry name" value="HTH_TETR_2"/>
    <property type="match status" value="1"/>
</dbReference>
<evidence type="ECO:0000256" key="1">
    <source>
        <dbReference type="ARBA" id="ARBA00023125"/>
    </source>
</evidence>
<evidence type="ECO:0000256" key="2">
    <source>
        <dbReference type="PROSITE-ProRule" id="PRU00335"/>
    </source>
</evidence>